<proteinExistence type="predicted"/>
<feature type="non-terminal residue" evidence="2">
    <location>
        <position position="122"/>
    </location>
</feature>
<comment type="caution">
    <text evidence="2">The sequence shown here is derived from an EMBL/GenBank/DDBJ whole genome shotgun (WGS) entry which is preliminary data.</text>
</comment>
<name>X1DBF9_9ZZZZ</name>
<dbReference type="InterPro" id="IPR058782">
    <property type="entry name" value="GIY_YIG_3"/>
</dbReference>
<dbReference type="AlphaFoldDB" id="X1DBF9"/>
<evidence type="ECO:0000313" key="2">
    <source>
        <dbReference type="EMBL" id="GAH18106.1"/>
    </source>
</evidence>
<protein>
    <recommendedName>
        <fullName evidence="1">GIY-YIG domain-containing protein</fullName>
    </recommendedName>
</protein>
<gene>
    <name evidence="2" type="ORF">S01H4_55347</name>
</gene>
<sequence length="122" mass="14483">MSKICHTIHQWFNEIKKHSFPFDKQDIPKNGIYILFEKAEFAHSTSRIVRIGTHIGKNKLPSRLKEHFVNENKDRSIFRKNIGRALLNKDNDPFIKQWNKKALPPDSVDFIKQEEIEKRVTQ</sequence>
<feature type="domain" description="GIY-YIG" evidence="1">
    <location>
        <begin position="23"/>
        <end position="121"/>
    </location>
</feature>
<organism evidence="2">
    <name type="scientific">marine sediment metagenome</name>
    <dbReference type="NCBI Taxonomy" id="412755"/>
    <lineage>
        <taxon>unclassified sequences</taxon>
        <taxon>metagenomes</taxon>
        <taxon>ecological metagenomes</taxon>
    </lineage>
</organism>
<accession>X1DBF9</accession>
<dbReference type="EMBL" id="BART01031933">
    <property type="protein sequence ID" value="GAH18106.1"/>
    <property type="molecule type" value="Genomic_DNA"/>
</dbReference>
<reference evidence="2" key="1">
    <citation type="journal article" date="2014" name="Front. Microbiol.">
        <title>High frequency of phylogenetically diverse reductive dehalogenase-homologous genes in deep subseafloor sedimentary metagenomes.</title>
        <authorList>
            <person name="Kawai M."/>
            <person name="Futagami T."/>
            <person name="Toyoda A."/>
            <person name="Takaki Y."/>
            <person name="Nishi S."/>
            <person name="Hori S."/>
            <person name="Arai W."/>
            <person name="Tsubouchi T."/>
            <person name="Morono Y."/>
            <person name="Uchiyama I."/>
            <person name="Ito T."/>
            <person name="Fujiyama A."/>
            <person name="Inagaki F."/>
            <person name="Takami H."/>
        </authorList>
    </citation>
    <scope>NUCLEOTIDE SEQUENCE</scope>
    <source>
        <strain evidence="2">Expedition CK06-06</strain>
    </source>
</reference>
<dbReference type="Pfam" id="PF26468">
    <property type="entry name" value="GIY_YIG_3"/>
    <property type="match status" value="1"/>
</dbReference>
<evidence type="ECO:0000259" key="1">
    <source>
        <dbReference type="Pfam" id="PF26468"/>
    </source>
</evidence>